<keyword evidence="2" id="KW-0238">DNA-binding</keyword>
<dbReference type="GO" id="GO:0000724">
    <property type="term" value="P:double-strand break repair via homologous recombination"/>
    <property type="evidence" value="ECO:0007669"/>
    <property type="project" value="TreeGrafter"/>
</dbReference>
<proteinExistence type="inferred from homology"/>
<protein>
    <recommendedName>
        <fullName evidence="5">DNA 3'-5' helicase</fullName>
        <ecNumber evidence="5">5.6.2.4</ecNumber>
    </recommendedName>
</protein>
<sequence length="485" mass="54558">MAKEFEEGFGSPARGWQLDVAETTYLDLDCVADQVRSFKEMGIEAAAVNGDTWSLEKACDGGEFHKDYGNLDRLCAVFPTNVPFLVTSATLTPGALREIPNQLGIELDKAFFLNLGNDRPNVAIPTLSSHLRKTIVFVNSVASAQKCARFIKAQLPTHLRPYIDVVHAQRKRRVMKKFKTNDVRVLMVTEATGMGTDIPDIEQVLQLGVPNSLTVWMQRAGRAGRSRDIQARATLLVEPSVFEVKKRPTQGEDEDNPGGLEVGDDGMASEYRKRVEGPLWQWIETRGCRRDIADEYFGCPSWTRKAPTGACCDNCNTELVPEHARSWLSQQNGKRPVRRPMEHPIFAVETPSPTPPATKKRQKKHLQEPKGALLAFRYLAKYKYLPVSSFVASVVFPDRILSTLASSVDIATLDDLNATAKMEWTFGGFEAQSEGGEVERARLEKAAAEAERKRVNKLERERKQQEKERVEQEARELREKLEKER</sequence>
<dbReference type="InterPro" id="IPR001650">
    <property type="entry name" value="Helicase_C-like"/>
</dbReference>
<evidence type="ECO:0000256" key="6">
    <source>
        <dbReference type="SAM" id="MobiDB-lite"/>
    </source>
</evidence>
<dbReference type="Gene3D" id="3.40.50.300">
    <property type="entry name" value="P-loop containing nucleotide triphosphate hydrolases"/>
    <property type="match status" value="1"/>
</dbReference>
<feature type="region of interest" description="Disordered" evidence="6">
    <location>
        <begin position="346"/>
        <end position="366"/>
    </location>
</feature>
<dbReference type="SUPFAM" id="SSF52540">
    <property type="entry name" value="P-loop containing nucleoside triphosphate hydrolases"/>
    <property type="match status" value="1"/>
</dbReference>
<dbReference type="AlphaFoldDB" id="A0A4Y7TL67"/>
<dbReference type="PANTHER" id="PTHR13710">
    <property type="entry name" value="DNA HELICASE RECQ FAMILY MEMBER"/>
    <property type="match status" value="1"/>
</dbReference>
<feature type="region of interest" description="Disordered" evidence="6">
    <location>
        <begin position="452"/>
        <end position="485"/>
    </location>
</feature>
<feature type="region of interest" description="Disordered" evidence="6">
    <location>
        <begin position="246"/>
        <end position="265"/>
    </location>
</feature>
<dbReference type="EMBL" id="QPFP01000008">
    <property type="protein sequence ID" value="TEB34916.1"/>
    <property type="molecule type" value="Genomic_DNA"/>
</dbReference>
<organism evidence="8 9">
    <name type="scientific">Coprinellus micaceus</name>
    <name type="common">Glistening ink-cap mushroom</name>
    <name type="synonym">Coprinus micaceus</name>
    <dbReference type="NCBI Taxonomy" id="71717"/>
    <lineage>
        <taxon>Eukaryota</taxon>
        <taxon>Fungi</taxon>
        <taxon>Dikarya</taxon>
        <taxon>Basidiomycota</taxon>
        <taxon>Agaricomycotina</taxon>
        <taxon>Agaricomycetes</taxon>
        <taxon>Agaricomycetidae</taxon>
        <taxon>Agaricales</taxon>
        <taxon>Agaricineae</taxon>
        <taxon>Psathyrellaceae</taxon>
        <taxon>Coprinellus</taxon>
    </lineage>
</organism>
<dbReference type="InterPro" id="IPR027417">
    <property type="entry name" value="P-loop_NTPase"/>
</dbReference>
<evidence type="ECO:0000256" key="5">
    <source>
        <dbReference type="ARBA" id="ARBA00034808"/>
    </source>
</evidence>
<feature type="domain" description="Helicase C-terminal" evidence="7">
    <location>
        <begin position="123"/>
        <end position="268"/>
    </location>
</feature>
<evidence type="ECO:0000259" key="7">
    <source>
        <dbReference type="PROSITE" id="PS51194"/>
    </source>
</evidence>
<keyword evidence="9" id="KW-1185">Reference proteome</keyword>
<evidence type="ECO:0000256" key="3">
    <source>
        <dbReference type="ARBA" id="ARBA00023235"/>
    </source>
</evidence>
<dbReference type="GO" id="GO:0005737">
    <property type="term" value="C:cytoplasm"/>
    <property type="evidence" value="ECO:0007669"/>
    <property type="project" value="TreeGrafter"/>
</dbReference>
<dbReference type="OrthoDB" id="5409596at2759"/>
<dbReference type="GO" id="GO:0005694">
    <property type="term" value="C:chromosome"/>
    <property type="evidence" value="ECO:0007669"/>
    <property type="project" value="TreeGrafter"/>
</dbReference>
<dbReference type="GO" id="GO:0003677">
    <property type="term" value="F:DNA binding"/>
    <property type="evidence" value="ECO:0007669"/>
    <property type="project" value="UniProtKB-KW"/>
</dbReference>
<dbReference type="PANTHER" id="PTHR13710:SF105">
    <property type="entry name" value="ATP-DEPENDENT DNA HELICASE Q1"/>
    <property type="match status" value="1"/>
</dbReference>
<dbReference type="GO" id="GO:0043138">
    <property type="term" value="F:3'-5' DNA helicase activity"/>
    <property type="evidence" value="ECO:0007669"/>
    <property type="project" value="UniProtKB-EC"/>
</dbReference>
<dbReference type="GO" id="GO:0016787">
    <property type="term" value="F:hydrolase activity"/>
    <property type="evidence" value="ECO:0007669"/>
    <property type="project" value="UniProtKB-KW"/>
</dbReference>
<dbReference type="PROSITE" id="PS51194">
    <property type="entry name" value="HELICASE_CTER"/>
    <property type="match status" value="1"/>
</dbReference>
<dbReference type="EC" id="5.6.2.4" evidence="5"/>
<keyword evidence="8" id="KW-0378">Hydrolase</keyword>
<dbReference type="SMART" id="SM00490">
    <property type="entry name" value="HELICc"/>
    <property type="match status" value="1"/>
</dbReference>
<evidence type="ECO:0000256" key="2">
    <source>
        <dbReference type="ARBA" id="ARBA00023125"/>
    </source>
</evidence>
<comment type="catalytic activity">
    <reaction evidence="4">
        <text>Couples ATP hydrolysis with the unwinding of duplex DNA by translocating in the 3'-5' direction.</text>
        <dbReference type="EC" id="5.6.2.4"/>
    </reaction>
</comment>
<dbReference type="STRING" id="71717.A0A4Y7TL67"/>
<evidence type="ECO:0000313" key="8">
    <source>
        <dbReference type="EMBL" id="TEB34916.1"/>
    </source>
</evidence>
<dbReference type="Proteomes" id="UP000298030">
    <property type="component" value="Unassembled WGS sequence"/>
</dbReference>
<accession>A0A4Y7TL67</accession>
<evidence type="ECO:0000313" key="9">
    <source>
        <dbReference type="Proteomes" id="UP000298030"/>
    </source>
</evidence>
<evidence type="ECO:0000256" key="1">
    <source>
        <dbReference type="ARBA" id="ARBA00005446"/>
    </source>
</evidence>
<dbReference type="GO" id="GO:0009378">
    <property type="term" value="F:four-way junction helicase activity"/>
    <property type="evidence" value="ECO:0007669"/>
    <property type="project" value="TreeGrafter"/>
</dbReference>
<gene>
    <name evidence="8" type="ORF">FA13DRAFT_1788538</name>
</gene>
<name>A0A4Y7TL67_COPMI</name>
<comment type="caution">
    <text evidence="8">The sequence shown here is derived from an EMBL/GenBank/DDBJ whole genome shotgun (WGS) entry which is preliminary data.</text>
</comment>
<comment type="similarity">
    <text evidence="1">Belongs to the helicase family. RecQ subfamily.</text>
</comment>
<reference evidence="8 9" key="1">
    <citation type="journal article" date="2019" name="Nat. Ecol. Evol.">
        <title>Megaphylogeny resolves global patterns of mushroom evolution.</title>
        <authorList>
            <person name="Varga T."/>
            <person name="Krizsan K."/>
            <person name="Foldi C."/>
            <person name="Dima B."/>
            <person name="Sanchez-Garcia M."/>
            <person name="Sanchez-Ramirez S."/>
            <person name="Szollosi G.J."/>
            <person name="Szarkandi J.G."/>
            <person name="Papp V."/>
            <person name="Albert L."/>
            <person name="Andreopoulos W."/>
            <person name="Angelini C."/>
            <person name="Antonin V."/>
            <person name="Barry K.W."/>
            <person name="Bougher N.L."/>
            <person name="Buchanan P."/>
            <person name="Buyck B."/>
            <person name="Bense V."/>
            <person name="Catcheside P."/>
            <person name="Chovatia M."/>
            <person name="Cooper J."/>
            <person name="Damon W."/>
            <person name="Desjardin D."/>
            <person name="Finy P."/>
            <person name="Geml J."/>
            <person name="Haridas S."/>
            <person name="Hughes K."/>
            <person name="Justo A."/>
            <person name="Karasinski D."/>
            <person name="Kautmanova I."/>
            <person name="Kiss B."/>
            <person name="Kocsube S."/>
            <person name="Kotiranta H."/>
            <person name="LaButti K.M."/>
            <person name="Lechner B.E."/>
            <person name="Liimatainen K."/>
            <person name="Lipzen A."/>
            <person name="Lukacs Z."/>
            <person name="Mihaltcheva S."/>
            <person name="Morgado L.N."/>
            <person name="Niskanen T."/>
            <person name="Noordeloos M.E."/>
            <person name="Ohm R.A."/>
            <person name="Ortiz-Santana B."/>
            <person name="Ovrebo C."/>
            <person name="Racz N."/>
            <person name="Riley R."/>
            <person name="Savchenko A."/>
            <person name="Shiryaev A."/>
            <person name="Soop K."/>
            <person name="Spirin V."/>
            <person name="Szebenyi C."/>
            <person name="Tomsovsky M."/>
            <person name="Tulloss R.E."/>
            <person name="Uehling J."/>
            <person name="Grigoriev I.V."/>
            <person name="Vagvolgyi C."/>
            <person name="Papp T."/>
            <person name="Martin F.M."/>
            <person name="Miettinen O."/>
            <person name="Hibbett D.S."/>
            <person name="Nagy L.G."/>
        </authorList>
    </citation>
    <scope>NUCLEOTIDE SEQUENCE [LARGE SCALE GENOMIC DNA]</scope>
    <source>
        <strain evidence="8 9">FP101781</strain>
    </source>
</reference>
<evidence type="ECO:0000256" key="4">
    <source>
        <dbReference type="ARBA" id="ARBA00034617"/>
    </source>
</evidence>
<keyword evidence="3" id="KW-0413">Isomerase</keyword>
<dbReference type="Pfam" id="PF00271">
    <property type="entry name" value="Helicase_C"/>
    <property type="match status" value="1"/>
</dbReference>